<name>A0A6M2B7Z7_9GAMM</name>
<dbReference type="Proteomes" id="UP000476696">
    <property type="component" value="Unassembled WGS sequence"/>
</dbReference>
<evidence type="ECO:0000313" key="3">
    <source>
        <dbReference type="Proteomes" id="UP000476696"/>
    </source>
</evidence>
<reference evidence="2 3" key="1">
    <citation type="submission" date="2020-03" db="EMBL/GenBank/DDBJ databases">
        <title>Rahnella aceri sp. nov., isoated from traditional Jeju Makgeolli.</title>
        <authorList>
            <person name="Kim I.S."/>
            <person name="Jeon D."/>
        </authorList>
    </citation>
    <scope>NUCLEOTIDE SEQUENCE [LARGE SCALE GENOMIC DNA]</scope>
    <source>
        <strain evidence="2 3">Lac-M11</strain>
    </source>
</reference>
<evidence type="ECO:0000256" key="1">
    <source>
        <dbReference type="SAM" id="Coils"/>
    </source>
</evidence>
<feature type="coiled-coil region" evidence="1">
    <location>
        <begin position="22"/>
        <end position="49"/>
    </location>
</feature>
<proteinExistence type="predicted"/>
<evidence type="ECO:0000313" key="2">
    <source>
        <dbReference type="EMBL" id="NGX88357.1"/>
    </source>
</evidence>
<sequence length="156" mass="17519">MSAKERFLKKLQDKQPGRTVFENKGQADIAEFQQQMSQLQENVETWLAGTGIQAESTSVSLVEFLIGGKAFNIPGIHLRYENRKVKFTPAFLYGQGVTGCVEVSLCAEGAPVPLCRLFMRSAERNHWTWRPAGRSTQPGETFSEEIFFNMIEGLLS</sequence>
<dbReference type="RefSeq" id="WP_165059801.1">
    <property type="nucleotide sequence ID" value="NZ_JAADJS010000003.1"/>
</dbReference>
<dbReference type="AlphaFoldDB" id="A0A6M2B7Z7"/>
<comment type="caution">
    <text evidence="2">The sequence shown here is derived from an EMBL/GenBank/DDBJ whole genome shotgun (WGS) entry which is preliminary data.</text>
</comment>
<organism evidence="2 3">
    <name type="scientific">Rahnella contaminans</name>
    <dbReference type="NCBI Taxonomy" id="2703882"/>
    <lineage>
        <taxon>Bacteria</taxon>
        <taxon>Pseudomonadati</taxon>
        <taxon>Pseudomonadota</taxon>
        <taxon>Gammaproteobacteria</taxon>
        <taxon>Enterobacterales</taxon>
        <taxon>Yersiniaceae</taxon>
        <taxon>Rahnella</taxon>
    </lineage>
</organism>
<dbReference type="EMBL" id="JAADJS010000003">
    <property type="protein sequence ID" value="NGX88357.1"/>
    <property type="molecule type" value="Genomic_DNA"/>
</dbReference>
<gene>
    <name evidence="2" type="ORF">GW579_14860</name>
</gene>
<accession>A0A6M2B7Z7</accession>
<keyword evidence="1" id="KW-0175">Coiled coil</keyword>
<protein>
    <submittedName>
        <fullName evidence="2">Uncharacterized protein</fullName>
    </submittedName>
</protein>
<keyword evidence="3" id="KW-1185">Reference proteome</keyword>